<protein>
    <submittedName>
        <fullName evidence="1">Uncharacterized protein</fullName>
    </submittedName>
</protein>
<evidence type="ECO:0000313" key="2">
    <source>
        <dbReference type="Proteomes" id="UP001054837"/>
    </source>
</evidence>
<dbReference type="AlphaFoldDB" id="A0AAV4T0K9"/>
<dbReference type="Proteomes" id="UP001054837">
    <property type="component" value="Unassembled WGS sequence"/>
</dbReference>
<proteinExistence type="predicted"/>
<evidence type="ECO:0000313" key="1">
    <source>
        <dbReference type="EMBL" id="GIY39810.1"/>
    </source>
</evidence>
<organism evidence="1 2">
    <name type="scientific">Caerostris darwini</name>
    <dbReference type="NCBI Taxonomy" id="1538125"/>
    <lineage>
        <taxon>Eukaryota</taxon>
        <taxon>Metazoa</taxon>
        <taxon>Ecdysozoa</taxon>
        <taxon>Arthropoda</taxon>
        <taxon>Chelicerata</taxon>
        <taxon>Arachnida</taxon>
        <taxon>Araneae</taxon>
        <taxon>Araneomorphae</taxon>
        <taxon>Entelegynae</taxon>
        <taxon>Araneoidea</taxon>
        <taxon>Araneidae</taxon>
        <taxon>Caerostris</taxon>
    </lineage>
</organism>
<dbReference type="EMBL" id="BPLQ01008842">
    <property type="protein sequence ID" value="GIY39810.1"/>
    <property type="molecule type" value="Genomic_DNA"/>
</dbReference>
<comment type="caution">
    <text evidence="1">The sequence shown here is derived from an EMBL/GenBank/DDBJ whole genome shotgun (WGS) entry which is preliminary data.</text>
</comment>
<name>A0AAV4T0K9_9ARAC</name>
<accession>A0AAV4T0K9</accession>
<feature type="non-terminal residue" evidence="1">
    <location>
        <position position="1"/>
    </location>
</feature>
<gene>
    <name evidence="1" type="ORF">CDAR_201791</name>
</gene>
<keyword evidence="2" id="KW-1185">Reference proteome</keyword>
<sequence length="42" mass="5009">QIDTSPYFLEFFKLGRGPVLKLYNPRCELLLKYSSFFKYKAS</sequence>
<reference evidence="1 2" key="1">
    <citation type="submission" date="2021-06" db="EMBL/GenBank/DDBJ databases">
        <title>Caerostris darwini draft genome.</title>
        <authorList>
            <person name="Kono N."/>
            <person name="Arakawa K."/>
        </authorList>
    </citation>
    <scope>NUCLEOTIDE SEQUENCE [LARGE SCALE GENOMIC DNA]</scope>
</reference>